<protein>
    <submittedName>
        <fullName evidence="2">Uncharacterized protein</fullName>
    </submittedName>
</protein>
<gene>
    <name evidence="2" type="ORF">CARUB_v10002765mg</name>
</gene>
<reference evidence="3" key="1">
    <citation type="journal article" date="2013" name="Nat. Genet.">
        <title>The Capsella rubella genome and the genomic consequences of rapid mating system evolution.</title>
        <authorList>
            <person name="Slotte T."/>
            <person name="Hazzouri K.M."/>
            <person name="Agren J.A."/>
            <person name="Koenig D."/>
            <person name="Maumus F."/>
            <person name="Guo Y.L."/>
            <person name="Steige K."/>
            <person name="Platts A.E."/>
            <person name="Escobar J.S."/>
            <person name="Newman L.K."/>
            <person name="Wang W."/>
            <person name="Mandakova T."/>
            <person name="Vello E."/>
            <person name="Smith L.M."/>
            <person name="Henz S.R."/>
            <person name="Steffen J."/>
            <person name="Takuno S."/>
            <person name="Brandvain Y."/>
            <person name="Coop G."/>
            <person name="Andolfatto P."/>
            <person name="Hu T.T."/>
            <person name="Blanchette M."/>
            <person name="Clark R.M."/>
            <person name="Quesneville H."/>
            <person name="Nordborg M."/>
            <person name="Gaut B.S."/>
            <person name="Lysak M.A."/>
            <person name="Jenkins J."/>
            <person name="Grimwood J."/>
            <person name="Chapman J."/>
            <person name="Prochnik S."/>
            <person name="Shu S."/>
            <person name="Rokhsar D."/>
            <person name="Schmutz J."/>
            <person name="Weigel D."/>
            <person name="Wright S.I."/>
        </authorList>
    </citation>
    <scope>NUCLEOTIDE SEQUENCE [LARGE SCALE GENOMIC DNA]</scope>
    <source>
        <strain evidence="3">cv. Monte Gargano</strain>
    </source>
</reference>
<evidence type="ECO:0000313" key="3">
    <source>
        <dbReference type="Proteomes" id="UP000029121"/>
    </source>
</evidence>
<evidence type="ECO:0000256" key="1">
    <source>
        <dbReference type="SAM" id="Phobius"/>
    </source>
</evidence>
<name>R0HEI6_9BRAS</name>
<dbReference type="Proteomes" id="UP000029121">
    <property type="component" value="Unassembled WGS sequence"/>
</dbReference>
<dbReference type="AlphaFoldDB" id="R0HEI6"/>
<keyword evidence="3" id="KW-1185">Reference proteome</keyword>
<feature type="transmembrane region" description="Helical" evidence="1">
    <location>
        <begin position="49"/>
        <end position="70"/>
    </location>
</feature>
<evidence type="ECO:0000313" key="2">
    <source>
        <dbReference type="EMBL" id="EOA22193.1"/>
    </source>
</evidence>
<proteinExistence type="predicted"/>
<keyword evidence="1" id="KW-1133">Transmembrane helix</keyword>
<dbReference type="EMBL" id="KB870810">
    <property type="protein sequence ID" value="EOA22193.1"/>
    <property type="molecule type" value="Genomic_DNA"/>
</dbReference>
<accession>R0HEI6</accession>
<keyword evidence="1" id="KW-0812">Transmembrane</keyword>
<sequence>MASQTIPEVVIGYPVPPSSATLSSICGWWSRPIATYPAPNDRKATWKEATALVTPFFGILFTFIAVLVYIHCFIENAHCHTKFSIQSIAFSPSSATWHVTFLVHNPNPRYSIYYGGDETGVRLGSSNAAVLSTYHERKSPSHTAFSVDFVAEDNPNDAVVSKELNIKLSAAYKLFANSVSVSNANANANVSGADWMISFVAKSPVTDCKISLHSLKSRLLRGNQVISSSSPADIFGKYVAADKTNVVFGKVIMSEVIGDVIWNFRVEFVSGVKTDAIYGNGFLMATCPDIPVKFTTDSTGKVMGSLLGNMRRCEYKFRRHLDYSSYISG</sequence>
<organism evidence="2 3">
    <name type="scientific">Capsella rubella</name>
    <dbReference type="NCBI Taxonomy" id="81985"/>
    <lineage>
        <taxon>Eukaryota</taxon>
        <taxon>Viridiplantae</taxon>
        <taxon>Streptophyta</taxon>
        <taxon>Embryophyta</taxon>
        <taxon>Tracheophyta</taxon>
        <taxon>Spermatophyta</taxon>
        <taxon>Magnoliopsida</taxon>
        <taxon>eudicotyledons</taxon>
        <taxon>Gunneridae</taxon>
        <taxon>Pentapetalae</taxon>
        <taxon>rosids</taxon>
        <taxon>malvids</taxon>
        <taxon>Brassicales</taxon>
        <taxon>Brassicaceae</taxon>
        <taxon>Camelineae</taxon>
        <taxon>Capsella</taxon>
    </lineage>
</organism>
<keyword evidence="1" id="KW-0472">Membrane</keyword>